<protein>
    <submittedName>
        <fullName evidence="1">Uncharacterized protein</fullName>
    </submittedName>
</protein>
<dbReference type="AlphaFoldDB" id="Q0C1Y7"/>
<evidence type="ECO:0000313" key="2">
    <source>
        <dbReference type="Proteomes" id="UP000001959"/>
    </source>
</evidence>
<dbReference type="HOGENOM" id="CLU_3252674_0_0_5"/>
<keyword evidence="2" id="KW-1185">Reference proteome</keyword>
<name>Q0C1Y7_HYPNA</name>
<dbReference type="Proteomes" id="UP000001959">
    <property type="component" value="Chromosome"/>
</dbReference>
<proteinExistence type="predicted"/>
<dbReference type="KEGG" id="hne:HNE_1545"/>
<sequence length="42" mass="4583">MTGLSDFSGAGNGVTRWPFLQQFTEQFLFGKRIFTSPDGAAV</sequence>
<accession>Q0C1Y7</accession>
<dbReference type="EMBL" id="CP000158">
    <property type="protein sequence ID" value="ABI77248.1"/>
    <property type="molecule type" value="Genomic_DNA"/>
</dbReference>
<evidence type="ECO:0000313" key="1">
    <source>
        <dbReference type="EMBL" id="ABI77248.1"/>
    </source>
</evidence>
<gene>
    <name evidence="1" type="ordered locus">HNE_1545</name>
</gene>
<reference evidence="1 2" key="1">
    <citation type="journal article" date="2006" name="J. Bacteriol.">
        <title>Comparative genomic evidence for a close relationship between the dimorphic prosthecate bacteria Hyphomonas neptunium and Caulobacter crescentus.</title>
        <authorList>
            <person name="Badger J.H."/>
            <person name="Hoover T.R."/>
            <person name="Brun Y.V."/>
            <person name="Weiner R.M."/>
            <person name="Laub M.T."/>
            <person name="Alexandre G."/>
            <person name="Mrazek J."/>
            <person name="Ren Q."/>
            <person name="Paulsen I.T."/>
            <person name="Nelson K.E."/>
            <person name="Khouri H.M."/>
            <person name="Radune D."/>
            <person name="Sosa J."/>
            <person name="Dodson R.J."/>
            <person name="Sullivan S.A."/>
            <person name="Rosovitz M.J."/>
            <person name="Madupu R."/>
            <person name="Brinkac L.M."/>
            <person name="Durkin A.S."/>
            <person name="Daugherty S.C."/>
            <person name="Kothari S.P."/>
            <person name="Giglio M.G."/>
            <person name="Zhou L."/>
            <person name="Haft D.H."/>
            <person name="Selengut J.D."/>
            <person name="Davidsen T.M."/>
            <person name="Yang Q."/>
            <person name="Zafar N."/>
            <person name="Ward N.L."/>
        </authorList>
    </citation>
    <scope>NUCLEOTIDE SEQUENCE [LARGE SCALE GENOMIC DNA]</scope>
    <source>
        <strain evidence="1 2">ATCC 15444</strain>
    </source>
</reference>
<organism evidence="1 2">
    <name type="scientific">Hyphomonas neptunium (strain ATCC 15444)</name>
    <dbReference type="NCBI Taxonomy" id="228405"/>
    <lineage>
        <taxon>Bacteria</taxon>
        <taxon>Pseudomonadati</taxon>
        <taxon>Pseudomonadota</taxon>
        <taxon>Alphaproteobacteria</taxon>
        <taxon>Hyphomonadales</taxon>
        <taxon>Hyphomonadaceae</taxon>
        <taxon>Hyphomonas</taxon>
    </lineage>
</organism>
<dbReference type="STRING" id="228405.HNE_1545"/>